<accession>A0A345KWB5</accession>
<evidence type="ECO:0000313" key="2">
    <source>
        <dbReference type="EMBL" id="AXH47317.1"/>
    </source>
</evidence>
<evidence type="ECO:0000256" key="1">
    <source>
        <dbReference type="SAM" id="Phobius"/>
    </source>
</evidence>
<organism evidence="2 3">
    <name type="scientific">Microbacterium phage Eden</name>
    <dbReference type="NCBI Taxonomy" id="2250289"/>
    <lineage>
        <taxon>Viruses</taxon>
        <taxon>Duplodnaviria</taxon>
        <taxon>Heunggongvirae</taxon>
        <taxon>Uroviricota</taxon>
        <taxon>Caudoviricetes</taxon>
        <taxon>Edenvirus</taxon>
        <taxon>Edenvirus eden</taxon>
    </lineage>
</organism>
<feature type="transmembrane region" description="Helical" evidence="1">
    <location>
        <begin position="31"/>
        <end position="54"/>
    </location>
</feature>
<protein>
    <recommendedName>
        <fullName evidence="4">Holin</fullName>
    </recommendedName>
</protein>
<proteinExistence type="predicted"/>
<dbReference type="GeneID" id="54997671"/>
<evidence type="ECO:0000313" key="3">
    <source>
        <dbReference type="Proteomes" id="UP000260367"/>
    </source>
</evidence>
<reference evidence="3" key="1">
    <citation type="submission" date="2018-06" db="EMBL/GenBank/DDBJ databases">
        <authorList>
            <person name="Zhirakovskaya E."/>
        </authorList>
    </citation>
    <scope>NUCLEOTIDE SEQUENCE [LARGE SCALE GENOMIC DNA]</scope>
</reference>
<feature type="transmembrane region" description="Helical" evidence="1">
    <location>
        <begin position="66"/>
        <end position="88"/>
    </location>
</feature>
<dbReference type="Proteomes" id="UP000260367">
    <property type="component" value="Segment"/>
</dbReference>
<keyword evidence="1" id="KW-0472">Membrane</keyword>
<gene>
    <name evidence="2" type="primary">22</name>
    <name evidence="2" type="ORF">SEA_EDEN_22</name>
</gene>
<keyword evidence="1" id="KW-1133">Transmembrane helix</keyword>
<dbReference type="KEGG" id="vg:54997671"/>
<dbReference type="RefSeq" id="YP_009806801.1">
    <property type="nucleotide sequence ID" value="NC_048017.1"/>
</dbReference>
<keyword evidence="3" id="KW-1185">Reference proteome</keyword>
<keyword evidence="1" id="KW-0812">Transmembrane</keyword>
<dbReference type="EMBL" id="MH509447">
    <property type="protein sequence ID" value="AXH47317.1"/>
    <property type="molecule type" value="Genomic_DNA"/>
</dbReference>
<evidence type="ECO:0008006" key="4">
    <source>
        <dbReference type="Google" id="ProtNLM"/>
    </source>
</evidence>
<sequence>MSLTPRSDYQDALEAKATQVAHPWKATLRTVIQVGIPVLIALGVVIPQVIDIILEGLGESLPIEVRAWLLGAGVVVTAVAGVITRIMALPLVNQFLTSIGLGATPKA</sequence>
<name>A0A345KWB5_9CAUD</name>